<dbReference type="Proteomes" id="UP000053144">
    <property type="component" value="Chromosome 10"/>
</dbReference>
<dbReference type="EMBL" id="CM003380">
    <property type="protein sequence ID" value="KOM54840.1"/>
    <property type="molecule type" value="Genomic_DNA"/>
</dbReference>
<reference evidence="2" key="1">
    <citation type="journal article" date="2015" name="Proc. Natl. Acad. Sci. U.S.A.">
        <title>Genome sequencing of adzuki bean (Vigna angularis) provides insight into high starch and low fat accumulation and domestication.</title>
        <authorList>
            <person name="Yang K."/>
            <person name="Tian Z."/>
            <person name="Chen C."/>
            <person name="Luo L."/>
            <person name="Zhao B."/>
            <person name="Wang Z."/>
            <person name="Yu L."/>
            <person name="Li Y."/>
            <person name="Sun Y."/>
            <person name="Li W."/>
            <person name="Chen Y."/>
            <person name="Li Y."/>
            <person name="Zhang Y."/>
            <person name="Ai D."/>
            <person name="Zhao J."/>
            <person name="Shang C."/>
            <person name="Ma Y."/>
            <person name="Wu B."/>
            <person name="Wang M."/>
            <person name="Gao L."/>
            <person name="Sun D."/>
            <person name="Zhang P."/>
            <person name="Guo F."/>
            <person name="Wang W."/>
            <person name="Li Y."/>
            <person name="Wang J."/>
            <person name="Varshney R.K."/>
            <person name="Wang J."/>
            <person name="Ling H.Q."/>
            <person name="Wan P."/>
        </authorList>
    </citation>
    <scope>NUCLEOTIDE SEQUENCE</scope>
    <source>
        <strain evidence="2">cv. Jingnong 6</strain>
    </source>
</reference>
<evidence type="ECO:0000313" key="2">
    <source>
        <dbReference type="Proteomes" id="UP000053144"/>
    </source>
</evidence>
<gene>
    <name evidence="1" type="ORF">LR48_Vigan10g073200</name>
</gene>
<sequence length="241" mass="26906">MERKVANIPSLAPQFEREMNNRDWGHLETYPSPANIDIIKEFYTNAKALGGEDEMSFSYVRESPSVDQTLTREGLLTNFDQRRTRPMGARHVSGSFLPKIRVQNWGKAFPLLPPACREEKRRSSRLWWRRDRGGCLRWLDLVLRMEKMKIVAALWCGSGKNSRLSVDDGDGDAIARRGRKRSWPAVRVAARREEIAGKKGCVISKEMNETPAMVVVVAAVDDEGDAADGDGGRGGCGSGGR</sequence>
<protein>
    <submittedName>
        <fullName evidence="1">Uncharacterized protein</fullName>
    </submittedName>
</protein>
<evidence type="ECO:0000313" key="1">
    <source>
        <dbReference type="EMBL" id="KOM54840.1"/>
    </source>
</evidence>
<organism evidence="1 2">
    <name type="scientific">Phaseolus angularis</name>
    <name type="common">Azuki bean</name>
    <name type="synonym">Vigna angularis</name>
    <dbReference type="NCBI Taxonomy" id="3914"/>
    <lineage>
        <taxon>Eukaryota</taxon>
        <taxon>Viridiplantae</taxon>
        <taxon>Streptophyta</taxon>
        <taxon>Embryophyta</taxon>
        <taxon>Tracheophyta</taxon>
        <taxon>Spermatophyta</taxon>
        <taxon>Magnoliopsida</taxon>
        <taxon>eudicotyledons</taxon>
        <taxon>Gunneridae</taxon>
        <taxon>Pentapetalae</taxon>
        <taxon>rosids</taxon>
        <taxon>fabids</taxon>
        <taxon>Fabales</taxon>
        <taxon>Fabaceae</taxon>
        <taxon>Papilionoideae</taxon>
        <taxon>50 kb inversion clade</taxon>
        <taxon>NPAAA clade</taxon>
        <taxon>indigoferoid/millettioid clade</taxon>
        <taxon>Phaseoleae</taxon>
        <taxon>Vigna</taxon>
    </lineage>
</organism>
<name>A0A0L9VIE3_PHAAN</name>
<dbReference type="Gramene" id="KOM54840">
    <property type="protein sequence ID" value="KOM54840"/>
    <property type="gene ID" value="LR48_Vigan10g073200"/>
</dbReference>
<proteinExistence type="predicted"/>
<dbReference type="AlphaFoldDB" id="A0A0L9VIE3"/>
<accession>A0A0L9VIE3</accession>